<evidence type="ECO:0000313" key="2">
    <source>
        <dbReference type="EMBL" id="MDQ0159735.1"/>
    </source>
</evidence>
<evidence type="ECO:0000259" key="1">
    <source>
        <dbReference type="PROSITE" id="PS51819"/>
    </source>
</evidence>
<proteinExistence type="predicted"/>
<organism evidence="2 3">
    <name type="scientific">Alkalibacillus salilacus</name>
    <dbReference type="NCBI Taxonomy" id="284582"/>
    <lineage>
        <taxon>Bacteria</taxon>
        <taxon>Bacillati</taxon>
        <taxon>Bacillota</taxon>
        <taxon>Bacilli</taxon>
        <taxon>Bacillales</taxon>
        <taxon>Bacillaceae</taxon>
        <taxon>Alkalibacillus</taxon>
    </lineage>
</organism>
<sequence>MSFTFRRIDHVQLAAPRDSEEEARQFFAGVLGFEEMEKPEALKANGGVWFAFGNQQLHVGVEEPFYPAEKAHPAFEIKGLEAFKQHLDEKRVTYAVDDKLPGANRIYVHDPFGNRLEVLEWL</sequence>
<dbReference type="EMBL" id="JAUSTQ010000006">
    <property type="protein sequence ID" value="MDQ0159735.1"/>
    <property type="molecule type" value="Genomic_DNA"/>
</dbReference>
<comment type="caution">
    <text evidence="2">The sequence shown here is derived from an EMBL/GenBank/DDBJ whole genome shotgun (WGS) entry which is preliminary data.</text>
</comment>
<keyword evidence="3" id="KW-1185">Reference proteome</keyword>
<dbReference type="SUPFAM" id="SSF54593">
    <property type="entry name" value="Glyoxalase/Bleomycin resistance protein/Dihydroxybiphenyl dioxygenase"/>
    <property type="match status" value="1"/>
</dbReference>
<name>A0ABT9VG11_9BACI</name>
<feature type="domain" description="VOC" evidence="1">
    <location>
        <begin position="7"/>
        <end position="121"/>
    </location>
</feature>
<dbReference type="PROSITE" id="PS51819">
    <property type="entry name" value="VOC"/>
    <property type="match status" value="1"/>
</dbReference>
<reference evidence="2 3" key="1">
    <citation type="submission" date="2023-07" db="EMBL/GenBank/DDBJ databases">
        <title>Genomic Encyclopedia of Type Strains, Phase IV (KMG-IV): sequencing the most valuable type-strain genomes for metagenomic binning, comparative biology and taxonomic classification.</title>
        <authorList>
            <person name="Goeker M."/>
        </authorList>
    </citation>
    <scope>NUCLEOTIDE SEQUENCE [LARGE SCALE GENOMIC DNA]</scope>
    <source>
        <strain evidence="2 3">DSM 16460</strain>
    </source>
</reference>
<accession>A0ABT9VG11</accession>
<dbReference type="InterPro" id="IPR029068">
    <property type="entry name" value="Glyas_Bleomycin-R_OHBP_Dase"/>
</dbReference>
<protein>
    <submittedName>
        <fullName evidence="2">Catechol 2,3-dioxygenase-like lactoylglutathione lyase family enzyme</fullName>
    </submittedName>
</protein>
<dbReference type="PANTHER" id="PTHR39175">
    <property type="entry name" value="FAMILY PROTEIN, PUTATIVE (AFU_ORTHOLOGUE AFUA_3G15060)-RELATED"/>
    <property type="match status" value="1"/>
</dbReference>
<dbReference type="InterPro" id="IPR037523">
    <property type="entry name" value="VOC_core"/>
</dbReference>
<dbReference type="RefSeq" id="WP_306976451.1">
    <property type="nucleotide sequence ID" value="NZ_JAUSTQ010000006.1"/>
</dbReference>
<dbReference type="PANTHER" id="PTHR39175:SF1">
    <property type="entry name" value="FAMILY PROTEIN, PUTATIVE (AFU_ORTHOLOGUE AFUA_3G15060)-RELATED"/>
    <property type="match status" value="1"/>
</dbReference>
<evidence type="ECO:0000313" key="3">
    <source>
        <dbReference type="Proteomes" id="UP001224359"/>
    </source>
</evidence>
<dbReference type="Proteomes" id="UP001224359">
    <property type="component" value="Unassembled WGS sequence"/>
</dbReference>
<dbReference type="InterPro" id="IPR004360">
    <property type="entry name" value="Glyas_Fos-R_dOase_dom"/>
</dbReference>
<dbReference type="Pfam" id="PF00903">
    <property type="entry name" value="Glyoxalase"/>
    <property type="match status" value="1"/>
</dbReference>
<dbReference type="Gene3D" id="3.10.180.10">
    <property type="entry name" value="2,3-Dihydroxybiphenyl 1,2-Dioxygenase, domain 1"/>
    <property type="match status" value="1"/>
</dbReference>
<gene>
    <name evidence="2" type="ORF">J2S77_001721</name>
</gene>